<feature type="region of interest" description="Disordered" evidence="1">
    <location>
        <begin position="1"/>
        <end position="24"/>
    </location>
</feature>
<protein>
    <submittedName>
        <fullName evidence="2">Uncharacterized protein</fullName>
    </submittedName>
</protein>
<feature type="compositionally biased region" description="Low complexity" evidence="1">
    <location>
        <begin position="100"/>
        <end position="109"/>
    </location>
</feature>
<gene>
    <name evidence="2" type="ORF">AB5L97_08465</name>
</gene>
<accession>A0AB39L740</accession>
<reference evidence="2" key="1">
    <citation type="submission" date="2024-07" db="EMBL/GenBank/DDBJ databases">
        <authorList>
            <person name="fu j."/>
        </authorList>
    </citation>
    <scope>NUCLEOTIDE SEQUENCE</scope>
    <source>
        <strain evidence="2">P10A9</strain>
    </source>
</reference>
<feature type="region of interest" description="Disordered" evidence="1">
    <location>
        <begin position="80"/>
        <end position="109"/>
    </location>
</feature>
<dbReference type="AlphaFoldDB" id="A0AB39L740"/>
<dbReference type="RefSeq" id="WP_369047175.1">
    <property type="nucleotide sequence ID" value="NZ_CP163302.1"/>
</dbReference>
<dbReference type="EMBL" id="CP163302">
    <property type="protein sequence ID" value="XDP47003.1"/>
    <property type="molecule type" value="Genomic_DNA"/>
</dbReference>
<name>A0AB39L740_9MICC</name>
<evidence type="ECO:0000313" key="2">
    <source>
        <dbReference type="EMBL" id="XDP47003.1"/>
    </source>
</evidence>
<organism evidence="2">
    <name type="scientific">Sinomonas puerhi</name>
    <dbReference type="NCBI Taxonomy" id="3238584"/>
    <lineage>
        <taxon>Bacteria</taxon>
        <taxon>Bacillati</taxon>
        <taxon>Actinomycetota</taxon>
        <taxon>Actinomycetes</taxon>
        <taxon>Micrococcales</taxon>
        <taxon>Micrococcaceae</taxon>
        <taxon>Sinomonas</taxon>
    </lineage>
</organism>
<dbReference type="KEGG" id="spue:AB5L97_08465"/>
<feature type="compositionally biased region" description="Basic and acidic residues" evidence="1">
    <location>
        <begin position="1"/>
        <end position="11"/>
    </location>
</feature>
<evidence type="ECO:0000256" key="1">
    <source>
        <dbReference type="SAM" id="MobiDB-lite"/>
    </source>
</evidence>
<sequence length="109" mass="11754">MPRPTSTERRLSAQAAANTSWAYTQDRAARTAPARAAAAARFEHLVDPGGVLAPDERARRAESLRKAHFQLLALKSAQSRRHAKEAAEQAEAADAELDALRAADPQGLK</sequence>
<proteinExistence type="predicted"/>